<dbReference type="Gene3D" id="3.60.15.10">
    <property type="entry name" value="Ribonuclease Z/Hydroxyacylglutathione hydrolase-like"/>
    <property type="match status" value="1"/>
</dbReference>
<dbReference type="InterPro" id="IPR001279">
    <property type="entry name" value="Metallo-B-lactamas"/>
</dbReference>
<sequence length="320" mass="35559">MKTVERKPITLDERISLIDGFDLGVGQRTGTYVIDDDDLTLVETGPSPSVKYLKAGLNALGFSLEDVKYIIVTHVHLDHAGGAGLLLGDCPNAQVVVHPRGERHLADPRKLAAGARGVYGDSFEELFDPIVPIPKERLLVKGEGDTLKIGTDCTLQFMDTPGHAKHHFSIYDPVSNGVFTGDTVGIRYEKLIDAGVDFYLPTTSPNHFDPDAMHHSIKRIKKMNPDRIYFGHFSMTEDVDFALEQVDKWLDVFVAEGSAAYVEGKGYAELADRMLSRVQEYLRNQGIPDDHEIYTVINLDMQICALGIVDYLQKEKATRV</sequence>
<dbReference type="EMBL" id="JAROCA020000003">
    <property type="protein sequence ID" value="MDY0407003.1"/>
    <property type="molecule type" value="Genomic_DNA"/>
</dbReference>
<dbReference type="PANTHER" id="PTHR42951:SF22">
    <property type="entry name" value="METALLO BETA-LACTAMASE SUPERFAMILY LIPOPROTEIN"/>
    <property type="match status" value="1"/>
</dbReference>
<dbReference type="Proteomes" id="UP001228376">
    <property type="component" value="Unassembled WGS sequence"/>
</dbReference>
<keyword evidence="3" id="KW-1185">Reference proteome</keyword>
<dbReference type="InterPro" id="IPR050855">
    <property type="entry name" value="NDM-1-like"/>
</dbReference>
<dbReference type="CDD" id="cd07726">
    <property type="entry name" value="ST1585-like_MBL-fold"/>
    <property type="match status" value="1"/>
</dbReference>
<dbReference type="SUPFAM" id="SSF56281">
    <property type="entry name" value="Metallo-hydrolase/oxidoreductase"/>
    <property type="match status" value="1"/>
</dbReference>
<proteinExistence type="predicted"/>
<dbReference type="Pfam" id="PF00753">
    <property type="entry name" value="Lactamase_B"/>
    <property type="match status" value="1"/>
</dbReference>
<dbReference type="InterPro" id="IPR037482">
    <property type="entry name" value="ST1585_MBL-fold"/>
</dbReference>
<evidence type="ECO:0000313" key="2">
    <source>
        <dbReference type="EMBL" id="MDY0407003.1"/>
    </source>
</evidence>
<dbReference type="SMART" id="SM00849">
    <property type="entry name" value="Lactamase_B"/>
    <property type="match status" value="1"/>
</dbReference>
<accession>A0ABU5CNH4</accession>
<protein>
    <submittedName>
        <fullName evidence="2">MBL fold metallo-hydrolase</fullName>
    </submittedName>
</protein>
<feature type="domain" description="Metallo-beta-lactamase" evidence="1">
    <location>
        <begin position="27"/>
        <end position="232"/>
    </location>
</feature>
<gene>
    <name evidence="2" type="ORF">P5G51_018140</name>
</gene>
<evidence type="ECO:0000313" key="3">
    <source>
        <dbReference type="Proteomes" id="UP001228376"/>
    </source>
</evidence>
<evidence type="ECO:0000259" key="1">
    <source>
        <dbReference type="SMART" id="SM00849"/>
    </source>
</evidence>
<comment type="caution">
    <text evidence="2">The sequence shown here is derived from an EMBL/GenBank/DDBJ whole genome shotgun (WGS) entry which is preliminary data.</text>
</comment>
<dbReference type="RefSeq" id="WP_306066790.1">
    <property type="nucleotide sequence ID" value="NZ_JAROCA020000003.1"/>
</dbReference>
<organism evidence="2 3">
    <name type="scientific">Tigheibacillus jepli</name>
    <dbReference type="NCBI Taxonomy" id="3035914"/>
    <lineage>
        <taxon>Bacteria</taxon>
        <taxon>Bacillati</taxon>
        <taxon>Bacillota</taxon>
        <taxon>Bacilli</taxon>
        <taxon>Bacillales</taxon>
        <taxon>Bacillaceae</taxon>
        <taxon>Tigheibacillus</taxon>
    </lineage>
</organism>
<dbReference type="PANTHER" id="PTHR42951">
    <property type="entry name" value="METALLO-BETA-LACTAMASE DOMAIN-CONTAINING"/>
    <property type="match status" value="1"/>
</dbReference>
<reference evidence="2 3" key="1">
    <citation type="submission" date="2023-10" db="EMBL/GenBank/DDBJ databases">
        <title>179-bfca-hs.</title>
        <authorList>
            <person name="Miliotis G."/>
            <person name="Sengupta P."/>
            <person name="Hameed A."/>
            <person name="Chuvochina M."/>
            <person name="Mcdonagh F."/>
            <person name="Simpson A.C."/>
            <person name="Singh N.K."/>
            <person name="Rekha P.D."/>
            <person name="Raman K."/>
            <person name="Hugenholtz P."/>
            <person name="Venkateswaran K."/>
        </authorList>
    </citation>
    <scope>NUCLEOTIDE SEQUENCE [LARGE SCALE GENOMIC DNA]</scope>
    <source>
        <strain evidence="2 3">179-BFC-A-HS</strain>
    </source>
</reference>
<dbReference type="InterPro" id="IPR036866">
    <property type="entry name" value="RibonucZ/Hydroxyglut_hydro"/>
</dbReference>
<name>A0ABU5CNH4_9BACI</name>